<sequence>MVLVFFRQLFGKLELDEQKDSLLLFLLLPIFVFAETAILMNMGFFSSAHLLFVSGYVTMSLVAVVCKQMSSLKPWFKHIFLTLFLLFTFFELWLFNFFPQAPEMIFVVLTLSLIYLNVRLTLYIGLSSLFFCCLAFFGWRELFFPYIESFSAFLPNLVLLLETTLVLSGVTLLGARFSHYVHSADHQQKLLHQFQEHSMLIQQQNNALQEYAKQVEWLTVQEERNRLLRELKTTVGGSLSSLWPDTESFHHAEQELEQTQQKRVQLSTFSANYIRFIKDKLEELNGNVPVPIPHALRAMIDDYQVGHDASVNLMVLGEEYDFSPAANVSILRCLQDLFSLTFMENRLSRVDLVVSFQPEHFMVVVEAEYGDAAQFDKEIVAAIRRRVENLRGDYHVLEKATTLHRHTLRIPIRASQVTRHIDVLLVTSHEMIAESIKILLESETDLRILAQMPASSEALGASIESEPDIILFDVHRPDELIGIDRLKERWPASKIIAFSTTLEPGLVEEAIKLDIHSFLDKSFLLSSLVHIIRTVHNGNTFLTLEAARKLACQFTERNDIETIDRQSESPSFGLTDKEITILQYLSDGYKYKEIAEKLHFSESTIKNYISIIYSKLEVENRMKAVKKAKNLGAIA</sequence>
<feature type="transmembrane region" description="Helical" evidence="6">
    <location>
        <begin position="78"/>
        <end position="98"/>
    </location>
</feature>
<keyword evidence="6" id="KW-1133">Transmembrane helix</keyword>
<evidence type="ECO:0000259" key="8">
    <source>
        <dbReference type="PROSITE" id="PS50110"/>
    </source>
</evidence>
<evidence type="ECO:0000256" key="5">
    <source>
        <dbReference type="PROSITE-ProRule" id="PRU00169"/>
    </source>
</evidence>
<dbReference type="InterPro" id="IPR058245">
    <property type="entry name" value="NreC/VraR/RcsB-like_REC"/>
</dbReference>
<protein>
    <submittedName>
        <fullName evidence="9">DUF4077 domain-containing protein</fullName>
    </submittedName>
</protein>
<reference evidence="9 10" key="1">
    <citation type="submission" date="2018-10" db="EMBL/GenBank/DDBJ databases">
        <title>Phylogenomics of Brevibacillus.</title>
        <authorList>
            <person name="Dunlap C."/>
        </authorList>
    </citation>
    <scope>NUCLEOTIDE SEQUENCE [LARGE SCALE GENOMIC DNA]</scope>
    <source>
        <strain evidence="9 10">JCM 15716</strain>
    </source>
</reference>
<comment type="caution">
    <text evidence="9">The sequence shown here is derived from an EMBL/GenBank/DDBJ whole genome shotgun (WGS) entry which is preliminary data.</text>
</comment>
<evidence type="ECO:0000256" key="1">
    <source>
        <dbReference type="ARBA" id="ARBA00022553"/>
    </source>
</evidence>
<keyword evidence="6" id="KW-0812">Transmembrane</keyword>
<keyword evidence="3" id="KW-0238">DNA-binding</keyword>
<dbReference type="GO" id="GO:0000160">
    <property type="term" value="P:phosphorelay signal transduction system"/>
    <property type="evidence" value="ECO:0007669"/>
    <property type="project" value="InterPro"/>
</dbReference>
<organism evidence="9 10">
    <name type="scientific">Brevibacillus fluminis</name>
    <dbReference type="NCBI Taxonomy" id="511487"/>
    <lineage>
        <taxon>Bacteria</taxon>
        <taxon>Bacillati</taxon>
        <taxon>Bacillota</taxon>
        <taxon>Bacilli</taxon>
        <taxon>Bacillales</taxon>
        <taxon>Paenibacillaceae</taxon>
        <taxon>Brevibacillus</taxon>
    </lineage>
</organism>
<dbReference type="PRINTS" id="PR00038">
    <property type="entry name" value="HTHLUXR"/>
</dbReference>
<dbReference type="RefSeq" id="WP_122920406.1">
    <property type="nucleotide sequence ID" value="NZ_RHHQ01000020.1"/>
</dbReference>
<evidence type="ECO:0000256" key="2">
    <source>
        <dbReference type="ARBA" id="ARBA00023015"/>
    </source>
</evidence>
<dbReference type="InterPro" id="IPR016032">
    <property type="entry name" value="Sig_transdc_resp-reg_C-effctor"/>
</dbReference>
<keyword evidence="2" id="KW-0805">Transcription regulation</keyword>
<dbReference type="SUPFAM" id="SSF52172">
    <property type="entry name" value="CheY-like"/>
    <property type="match status" value="1"/>
</dbReference>
<dbReference type="InterPro" id="IPR025278">
    <property type="entry name" value="DUF4077"/>
</dbReference>
<dbReference type="OrthoDB" id="9781904at2"/>
<evidence type="ECO:0000256" key="3">
    <source>
        <dbReference type="ARBA" id="ARBA00023125"/>
    </source>
</evidence>
<keyword evidence="1 5" id="KW-0597">Phosphoprotein</keyword>
<feature type="transmembrane region" description="Helical" evidence="6">
    <location>
        <begin position="153"/>
        <end position="173"/>
    </location>
</feature>
<dbReference type="PROSITE" id="PS50110">
    <property type="entry name" value="RESPONSE_REGULATORY"/>
    <property type="match status" value="1"/>
</dbReference>
<feature type="domain" description="Response regulatory" evidence="8">
    <location>
        <begin position="422"/>
        <end position="536"/>
    </location>
</feature>
<name>A0A3M8D376_9BACL</name>
<feature type="transmembrane region" description="Helical" evidence="6">
    <location>
        <begin position="48"/>
        <end position="66"/>
    </location>
</feature>
<feature type="modified residue" description="4-aspartylphosphate" evidence="5">
    <location>
        <position position="473"/>
    </location>
</feature>
<dbReference type="PANTHER" id="PTHR43214:SF43">
    <property type="entry name" value="TWO-COMPONENT RESPONSE REGULATOR"/>
    <property type="match status" value="1"/>
</dbReference>
<dbReference type="GO" id="GO:0003677">
    <property type="term" value="F:DNA binding"/>
    <property type="evidence" value="ECO:0007669"/>
    <property type="project" value="UniProtKB-KW"/>
</dbReference>
<dbReference type="SMART" id="SM00421">
    <property type="entry name" value="HTH_LUXR"/>
    <property type="match status" value="1"/>
</dbReference>
<dbReference type="Pfam" id="PF00072">
    <property type="entry name" value="Response_reg"/>
    <property type="match status" value="1"/>
</dbReference>
<evidence type="ECO:0000313" key="10">
    <source>
        <dbReference type="Proteomes" id="UP000271031"/>
    </source>
</evidence>
<feature type="transmembrane region" description="Helical" evidence="6">
    <location>
        <begin position="21"/>
        <end position="42"/>
    </location>
</feature>
<keyword evidence="10" id="KW-1185">Reference proteome</keyword>
<keyword evidence="4" id="KW-0804">Transcription</keyword>
<dbReference type="InterPro" id="IPR001789">
    <property type="entry name" value="Sig_transdc_resp-reg_receiver"/>
</dbReference>
<evidence type="ECO:0000256" key="4">
    <source>
        <dbReference type="ARBA" id="ARBA00023163"/>
    </source>
</evidence>
<dbReference type="PANTHER" id="PTHR43214">
    <property type="entry name" value="TWO-COMPONENT RESPONSE REGULATOR"/>
    <property type="match status" value="1"/>
</dbReference>
<dbReference type="Gene3D" id="3.40.50.2300">
    <property type="match status" value="1"/>
</dbReference>
<evidence type="ECO:0000256" key="6">
    <source>
        <dbReference type="SAM" id="Phobius"/>
    </source>
</evidence>
<dbReference type="InterPro" id="IPR000792">
    <property type="entry name" value="Tscrpt_reg_LuxR_C"/>
</dbReference>
<accession>A0A3M8D376</accession>
<dbReference type="InterPro" id="IPR011006">
    <property type="entry name" value="CheY-like_superfamily"/>
</dbReference>
<dbReference type="GO" id="GO:0006355">
    <property type="term" value="P:regulation of DNA-templated transcription"/>
    <property type="evidence" value="ECO:0007669"/>
    <property type="project" value="InterPro"/>
</dbReference>
<evidence type="ECO:0000313" key="9">
    <source>
        <dbReference type="EMBL" id="RNB82328.1"/>
    </source>
</evidence>
<dbReference type="Pfam" id="PF00196">
    <property type="entry name" value="GerE"/>
    <property type="match status" value="1"/>
</dbReference>
<dbReference type="SUPFAM" id="SSF46894">
    <property type="entry name" value="C-terminal effector domain of the bipartite response regulators"/>
    <property type="match status" value="1"/>
</dbReference>
<keyword evidence="6" id="KW-0472">Membrane</keyword>
<dbReference type="CDD" id="cd06170">
    <property type="entry name" value="LuxR_C_like"/>
    <property type="match status" value="1"/>
</dbReference>
<dbReference type="Proteomes" id="UP000271031">
    <property type="component" value="Unassembled WGS sequence"/>
</dbReference>
<dbReference type="AlphaFoldDB" id="A0A3M8D376"/>
<gene>
    <name evidence="9" type="ORF">EDM56_23670</name>
</gene>
<evidence type="ECO:0000259" key="7">
    <source>
        <dbReference type="PROSITE" id="PS50043"/>
    </source>
</evidence>
<dbReference type="InterPro" id="IPR039420">
    <property type="entry name" value="WalR-like"/>
</dbReference>
<feature type="domain" description="HTH luxR-type" evidence="7">
    <location>
        <begin position="567"/>
        <end position="632"/>
    </location>
</feature>
<proteinExistence type="predicted"/>
<dbReference type="EMBL" id="RHHQ01000020">
    <property type="protein sequence ID" value="RNB82328.1"/>
    <property type="molecule type" value="Genomic_DNA"/>
</dbReference>
<dbReference type="Pfam" id="PF13295">
    <property type="entry name" value="DUF4077"/>
    <property type="match status" value="1"/>
</dbReference>
<dbReference type="PROSITE" id="PS50043">
    <property type="entry name" value="HTH_LUXR_2"/>
    <property type="match status" value="1"/>
</dbReference>
<dbReference type="CDD" id="cd17535">
    <property type="entry name" value="REC_NarL-like"/>
    <property type="match status" value="1"/>
</dbReference>